<accession>A0A2A9NDA0</accession>
<protein>
    <recommendedName>
        <fullName evidence="3">Ricin B lectin domain-containing protein</fullName>
    </recommendedName>
</protein>
<reference evidence="1 2" key="1">
    <citation type="submission" date="2014-02" db="EMBL/GenBank/DDBJ databases">
        <title>Transposable element dynamics among asymbiotic and ectomycorrhizal Amanita fungi.</title>
        <authorList>
            <consortium name="DOE Joint Genome Institute"/>
            <person name="Hess J."/>
            <person name="Skrede I."/>
            <person name="Wolfe B."/>
            <person name="LaButti K."/>
            <person name="Ohm R.A."/>
            <person name="Grigoriev I.V."/>
            <person name="Pringle A."/>
        </authorList>
    </citation>
    <scope>NUCLEOTIDE SEQUENCE [LARGE SCALE GENOMIC DNA]</scope>
    <source>
        <strain evidence="1 2">SKay4041</strain>
    </source>
</reference>
<name>A0A2A9NDA0_9AGAR</name>
<proteinExistence type="predicted"/>
<dbReference type="Gene3D" id="2.80.10.50">
    <property type="match status" value="1"/>
</dbReference>
<dbReference type="Proteomes" id="UP000242287">
    <property type="component" value="Unassembled WGS sequence"/>
</dbReference>
<evidence type="ECO:0000313" key="2">
    <source>
        <dbReference type="Proteomes" id="UP000242287"/>
    </source>
</evidence>
<organism evidence="1 2">
    <name type="scientific">Amanita thiersii Skay4041</name>
    <dbReference type="NCBI Taxonomy" id="703135"/>
    <lineage>
        <taxon>Eukaryota</taxon>
        <taxon>Fungi</taxon>
        <taxon>Dikarya</taxon>
        <taxon>Basidiomycota</taxon>
        <taxon>Agaricomycotina</taxon>
        <taxon>Agaricomycetes</taxon>
        <taxon>Agaricomycetidae</taxon>
        <taxon>Agaricales</taxon>
        <taxon>Pluteineae</taxon>
        <taxon>Amanitaceae</taxon>
        <taxon>Amanita</taxon>
    </lineage>
</organism>
<sequence>MQLPSGRYVIRHGDNRLGVDDLEQSWPGKAREVLYGNDKISMKWGIEKHTDGTYMIGNGNGTAIDHAGSLYVQAVSPLHWTIRHEPKGGPGIFV</sequence>
<evidence type="ECO:0000313" key="1">
    <source>
        <dbReference type="EMBL" id="PFH48599.1"/>
    </source>
</evidence>
<keyword evidence="2" id="KW-1185">Reference proteome</keyword>
<dbReference type="AlphaFoldDB" id="A0A2A9NDA0"/>
<dbReference type="EMBL" id="KZ302056">
    <property type="protein sequence ID" value="PFH48599.1"/>
    <property type="molecule type" value="Genomic_DNA"/>
</dbReference>
<evidence type="ECO:0008006" key="3">
    <source>
        <dbReference type="Google" id="ProtNLM"/>
    </source>
</evidence>
<gene>
    <name evidence="1" type="ORF">AMATHDRAFT_5630</name>
</gene>